<gene>
    <name evidence="4" type="ORF">ACFQDM_17555</name>
</gene>
<evidence type="ECO:0000256" key="2">
    <source>
        <dbReference type="ARBA" id="ARBA00022801"/>
    </source>
</evidence>
<dbReference type="Proteomes" id="UP001596303">
    <property type="component" value="Unassembled WGS sequence"/>
</dbReference>
<evidence type="ECO:0000313" key="4">
    <source>
        <dbReference type="EMBL" id="MFC6199885.1"/>
    </source>
</evidence>
<dbReference type="SUPFAM" id="SSF54637">
    <property type="entry name" value="Thioesterase/thiol ester dehydrase-isomerase"/>
    <property type="match status" value="1"/>
</dbReference>
<dbReference type="InterPro" id="IPR029069">
    <property type="entry name" value="HotDog_dom_sf"/>
</dbReference>
<proteinExistence type="inferred from homology"/>
<reference evidence="5" key="1">
    <citation type="journal article" date="2019" name="Int. J. Syst. Evol. Microbiol.">
        <title>The Global Catalogue of Microorganisms (GCM) 10K type strain sequencing project: providing services to taxonomists for standard genome sequencing and annotation.</title>
        <authorList>
            <consortium name="The Broad Institute Genomics Platform"/>
            <consortium name="The Broad Institute Genome Sequencing Center for Infectious Disease"/>
            <person name="Wu L."/>
            <person name="Ma J."/>
        </authorList>
    </citation>
    <scope>NUCLEOTIDE SEQUENCE [LARGE SCALE GENOMIC DNA]</scope>
    <source>
        <strain evidence="5">CGMCC-1.15741</strain>
    </source>
</reference>
<dbReference type="EC" id="3.1.2.-" evidence="4"/>
<sequence>MSDPSGDIEFVPPEGFFADAGRGPFTTHNGPIYRKDDGQTLEVGLHILERHCNGLGFLHGGMISAFADGALAWAVWKATKRSSVTMRLSLDFLETVRIGDWLVAKPQHIETRGEIVHVEADLLRNNEQIAAHAVGVFNLLRRKAK</sequence>
<feature type="domain" description="Thioesterase" evidence="3">
    <location>
        <begin position="56"/>
        <end position="127"/>
    </location>
</feature>
<accession>A0ABW1SE48</accession>
<dbReference type="InterPro" id="IPR006683">
    <property type="entry name" value="Thioestr_dom"/>
</dbReference>
<dbReference type="Gene3D" id="3.10.129.10">
    <property type="entry name" value="Hotdog Thioesterase"/>
    <property type="match status" value="1"/>
</dbReference>
<dbReference type="RefSeq" id="WP_377381470.1">
    <property type="nucleotide sequence ID" value="NZ_JBHSSW010000066.1"/>
</dbReference>
<protein>
    <submittedName>
        <fullName evidence="4">PaaI family thioesterase</fullName>
        <ecNumber evidence="4">3.1.2.-</ecNumber>
    </submittedName>
</protein>
<comment type="similarity">
    <text evidence="1">Belongs to the thioesterase PaaI family.</text>
</comment>
<comment type="caution">
    <text evidence="4">The sequence shown here is derived from an EMBL/GenBank/DDBJ whole genome shotgun (WGS) entry which is preliminary data.</text>
</comment>
<dbReference type="GO" id="GO:0016787">
    <property type="term" value="F:hydrolase activity"/>
    <property type="evidence" value="ECO:0007669"/>
    <property type="project" value="UniProtKB-KW"/>
</dbReference>
<keyword evidence="2 4" id="KW-0378">Hydrolase</keyword>
<keyword evidence="5" id="KW-1185">Reference proteome</keyword>
<evidence type="ECO:0000259" key="3">
    <source>
        <dbReference type="Pfam" id="PF03061"/>
    </source>
</evidence>
<dbReference type="CDD" id="cd03443">
    <property type="entry name" value="PaaI_thioesterase"/>
    <property type="match status" value="1"/>
</dbReference>
<dbReference type="EMBL" id="JBHSSW010000066">
    <property type="protein sequence ID" value="MFC6199885.1"/>
    <property type="molecule type" value="Genomic_DNA"/>
</dbReference>
<dbReference type="PANTHER" id="PTHR21660">
    <property type="entry name" value="THIOESTERASE SUPERFAMILY MEMBER-RELATED"/>
    <property type="match status" value="1"/>
</dbReference>
<dbReference type="Pfam" id="PF03061">
    <property type="entry name" value="4HBT"/>
    <property type="match status" value="1"/>
</dbReference>
<dbReference type="InterPro" id="IPR039298">
    <property type="entry name" value="ACOT13"/>
</dbReference>
<dbReference type="PANTHER" id="PTHR21660:SF1">
    <property type="entry name" value="ACYL-COENZYME A THIOESTERASE 13"/>
    <property type="match status" value="1"/>
</dbReference>
<evidence type="ECO:0000313" key="5">
    <source>
        <dbReference type="Proteomes" id="UP001596303"/>
    </source>
</evidence>
<name>A0ABW1SE48_9PROT</name>
<organism evidence="4 5">
    <name type="scientific">Ponticaulis profundi</name>
    <dbReference type="NCBI Taxonomy" id="2665222"/>
    <lineage>
        <taxon>Bacteria</taxon>
        <taxon>Pseudomonadati</taxon>
        <taxon>Pseudomonadota</taxon>
        <taxon>Alphaproteobacteria</taxon>
        <taxon>Hyphomonadales</taxon>
        <taxon>Hyphomonadaceae</taxon>
        <taxon>Ponticaulis</taxon>
    </lineage>
</organism>
<evidence type="ECO:0000256" key="1">
    <source>
        <dbReference type="ARBA" id="ARBA00008324"/>
    </source>
</evidence>